<reference evidence="4" key="1">
    <citation type="journal article" date="2023" name="GigaByte">
        <title>Genome assembly of the bearded iris, Iris pallida Lam.</title>
        <authorList>
            <person name="Bruccoleri R.E."/>
            <person name="Oakeley E.J."/>
            <person name="Faust A.M.E."/>
            <person name="Altorfer M."/>
            <person name="Dessus-Babus S."/>
            <person name="Burckhardt D."/>
            <person name="Oertli M."/>
            <person name="Naumann U."/>
            <person name="Petersen F."/>
            <person name="Wong J."/>
        </authorList>
    </citation>
    <scope>NUCLEOTIDE SEQUENCE</scope>
    <source>
        <strain evidence="4">GSM-AAB239-AS_SAM_17_03QT</strain>
    </source>
</reference>
<evidence type="ECO:0000313" key="4">
    <source>
        <dbReference type="EMBL" id="KAJ6814776.1"/>
    </source>
</evidence>
<dbReference type="AlphaFoldDB" id="A0AAX6FEL1"/>
<evidence type="ECO:0000256" key="3">
    <source>
        <dbReference type="ARBA" id="ARBA00023274"/>
    </source>
</evidence>
<dbReference type="GO" id="GO:0003735">
    <property type="term" value="F:structural constituent of ribosome"/>
    <property type="evidence" value="ECO:0007669"/>
    <property type="project" value="InterPro"/>
</dbReference>
<dbReference type="Pfam" id="PF01165">
    <property type="entry name" value="Ribosomal_S21"/>
    <property type="match status" value="1"/>
</dbReference>
<evidence type="ECO:0000313" key="5">
    <source>
        <dbReference type="Proteomes" id="UP001140949"/>
    </source>
</evidence>
<proteinExistence type="inferred from homology"/>
<keyword evidence="3" id="KW-0687">Ribonucleoprotein</keyword>
<organism evidence="4 5">
    <name type="scientific">Iris pallida</name>
    <name type="common">Sweet iris</name>
    <dbReference type="NCBI Taxonomy" id="29817"/>
    <lineage>
        <taxon>Eukaryota</taxon>
        <taxon>Viridiplantae</taxon>
        <taxon>Streptophyta</taxon>
        <taxon>Embryophyta</taxon>
        <taxon>Tracheophyta</taxon>
        <taxon>Spermatophyta</taxon>
        <taxon>Magnoliopsida</taxon>
        <taxon>Liliopsida</taxon>
        <taxon>Asparagales</taxon>
        <taxon>Iridaceae</taxon>
        <taxon>Iridoideae</taxon>
        <taxon>Irideae</taxon>
        <taxon>Iris</taxon>
    </lineage>
</organism>
<dbReference type="PANTHER" id="PTHR37228">
    <property type="entry name" value="RIBOSOMAL PROTEIN S21 FAMILY PROTEIN"/>
    <property type="match status" value="1"/>
</dbReference>
<evidence type="ECO:0000256" key="1">
    <source>
        <dbReference type="ARBA" id="ARBA00006640"/>
    </source>
</evidence>
<dbReference type="EMBL" id="JANAVB010029617">
    <property type="protein sequence ID" value="KAJ6814776.1"/>
    <property type="molecule type" value="Genomic_DNA"/>
</dbReference>
<comment type="caution">
    <text evidence="4">The sequence shown here is derived from an EMBL/GenBank/DDBJ whole genome shotgun (WGS) entry which is preliminary data.</text>
</comment>
<evidence type="ECO:0008006" key="6">
    <source>
        <dbReference type="Google" id="ProtNLM"/>
    </source>
</evidence>
<dbReference type="InterPro" id="IPR001911">
    <property type="entry name" value="Ribosomal_bS21"/>
</dbReference>
<sequence length="119" mass="13813">MQSSLRSAPPPVNMASVLRRLSSSFLQHPGPNPILCQQTRSLRVGVRNGNVEQALNIMERRMKQSGMERLIKRYEDHEVYHMKNSEKRVLARKKLQVRIQSQQLARKLQTIIVNKIRGQ</sequence>
<dbReference type="GO" id="GO:0006412">
    <property type="term" value="P:translation"/>
    <property type="evidence" value="ECO:0007669"/>
    <property type="project" value="InterPro"/>
</dbReference>
<dbReference type="PANTHER" id="PTHR37228:SF1">
    <property type="entry name" value="RIBOSOMAL PROTEIN S21 FAMILY PROTEIN"/>
    <property type="match status" value="1"/>
</dbReference>
<dbReference type="Proteomes" id="UP001140949">
    <property type="component" value="Unassembled WGS sequence"/>
</dbReference>
<keyword evidence="5" id="KW-1185">Reference proteome</keyword>
<dbReference type="GO" id="GO:1990904">
    <property type="term" value="C:ribonucleoprotein complex"/>
    <property type="evidence" value="ECO:0007669"/>
    <property type="project" value="UniProtKB-KW"/>
</dbReference>
<accession>A0AAX6FEL1</accession>
<name>A0AAX6FEL1_IRIPA</name>
<reference evidence="4" key="2">
    <citation type="submission" date="2023-04" db="EMBL/GenBank/DDBJ databases">
        <authorList>
            <person name="Bruccoleri R.E."/>
            <person name="Oakeley E.J."/>
            <person name="Faust A.-M."/>
            <person name="Dessus-Babus S."/>
            <person name="Altorfer M."/>
            <person name="Burckhardt D."/>
            <person name="Oertli M."/>
            <person name="Naumann U."/>
            <person name="Petersen F."/>
            <person name="Wong J."/>
        </authorList>
    </citation>
    <scope>NUCLEOTIDE SEQUENCE</scope>
    <source>
        <strain evidence="4">GSM-AAB239-AS_SAM_17_03QT</strain>
        <tissue evidence="4">Leaf</tissue>
    </source>
</reference>
<dbReference type="GO" id="GO:0005840">
    <property type="term" value="C:ribosome"/>
    <property type="evidence" value="ECO:0007669"/>
    <property type="project" value="UniProtKB-KW"/>
</dbReference>
<comment type="similarity">
    <text evidence="1">Belongs to the bacterial ribosomal protein bS21 family.</text>
</comment>
<protein>
    <recommendedName>
        <fullName evidence="6">Ribosomal protein S21</fullName>
    </recommendedName>
</protein>
<evidence type="ECO:0000256" key="2">
    <source>
        <dbReference type="ARBA" id="ARBA00022980"/>
    </source>
</evidence>
<keyword evidence="2" id="KW-0689">Ribosomal protein</keyword>
<gene>
    <name evidence="4" type="ORF">M6B38_138200</name>
</gene>